<name>A0A8B4H8P6_9CORY</name>
<evidence type="ECO:0000256" key="4">
    <source>
        <dbReference type="ARBA" id="ARBA00023015"/>
    </source>
</evidence>
<gene>
    <name evidence="6 9" type="primary">nusB</name>
    <name evidence="9" type="ORF">NCTC10254_01756</name>
</gene>
<dbReference type="InterPro" id="IPR011605">
    <property type="entry name" value="NusB_fam"/>
</dbReference>
<dbReference type="Gene3D" id="1.10.940.10">
    <property type="entry name" value="NusB-like"/>
    <property type="match status" value="1"/>
</dbReference>
<feature type="domain" description="NusB/RsmB/TIM44" evidence="8">
    <location>
        <begin position="28"/>
        <end position="158"/>
    </location>
</feature>
<dbReference type="EMBL" id="UARK01000023">
    <property type="protein sequence ID" value="SPW30655.1"/>
    <property type="molecule type" value="Genomic_DNA"/>
</dbReference>
<feature type="region of interest" description="Disordered" evidence="7">
    <location>
        <begin position="1"/>
        <end position="24"/>
    </location>
</feature>
<proteinExistence type="inferred from homology"/>
<evidence type="ECO:0000313" key="10">
    <source>
        <dbReference type="Proteomes" id="UP000249886"/>
    </source>
</evidence>
<evidence type="ECO:0000256" key="1">
    <source>
        <dbReference type="ARBA" id="ARBA00005952"/>
    </source>
</evidence>
<dbReference type="NCBIfam" id="TIGR01951">
    <property type="entry name" value="nusB"/>
    <property type="match status" value="1"/>
</dbReference>
<dbReference type="PANTHER" id="PTHR11078">
    <property type="entry name" value="N UTILIZATION SUBSTANCE PROTEIN B-RELATED"/>
    <property type="match status" value="1"/>
</dbReference>
<keyword evidence="3 6" id="KW-0694">RNA-binding</keyword>
<keyword evidence="5 6" id="KW-0804">Transcription</keyword>
<evidence type="ECO:0000256" key="5">
    <source>
        <dbReference type="ARBA" id="ARBA00023163"/>
    </source>
</evidence>
<dbReference type="HAMAP" id="MF_00073">
    <property type="entry name" value="NusB"/>
    <property type="match status" value="1"/>
</dbReference>
<dbReference type="GO" id="GO:0005829">
    <property type="term" value="C:cytosol"/>
    <property type="evidence" value="ECO:0007669"/>
    <property type="project" value="TreeGrafter"/>
</dbReference>
<keyword evidence="4 6" id="KW-0805">Transcription regulation</keyword>
<evidence type="ECO:0000256" key="2">
    <source>
        <dbReference type="ARBA" id="ARBA00022814"/>
    </source>
</evidence>
<dbReference type="Pfam" id="PF01029">
    <property type="entry name" value="NusB"/>
    <property type="match status" value="1"/>
</dbReference>
<dbReference type="Proteomes" id="UP000249886">
    <property type="component" value="Unassembled WGS sequence"/>
</dbReference>
<accession>A0A8B4H8P6</accession>
<dbReference type="InterPro" id="IPR035926">
    <property type="entry name" value="NusB-like_sf"/>
</dbReference>
<dbReference type="PANTHER" id="PTHR11078:SF3">
    <property type="entry name" value="ANTITERMINATION NUSB DOMAIN-CONTAINING PROTEIN"/>
    <property type="match status" value="1"/>
</dbReference>
<feature type="compositionally biased region" description="Acidic residues" evidence="7">
    <location>
        <begin position="269"/>
        <end position="278"/>
    </location>
</feature>
<dbReference type="GO" id="GO:0006353">
    <property type="term" value="P:DNA-templated transcription termination"/>
    <property type="evidence" value="ECO:0007669"/>
    <property type="project" value="UniProtKB-UniRule"/>
</dbReference>
<dbReference type="GO" id="GO:0003723">
    <property type="term" value="F:RNA binding"/>
    <property type="evidence" value="ECO:0007669"/>
    <property type="project" value="UniProtKB-UniRule"/>
</dbReference>
<comment type="similarity">
    <text evidence="1 6">Belongs to the NusB family.</text>
</comment>
<dbReference type="GO" id="GO:0031564">
    <property type="term" value="P:transcription antitermination"/>
    <property type="evidence" value="ECO:0007669"/>
    <property type="project" value="UniProtKB-KW"/>
</dbReference>
<keyword evidence="2 6" id="KW-0889">Transcription antitermination</keyword>
<protein>
    <recommendedName>
        <fullName evidence="6">Transcription antitermination protein NusB</fullName>
    </recommendedName>
    <alternativeName>
        <fullName evidence="6">Antitermination factor NusB</fullName>
    </alternativeName>
</protein>
<evidence type="ECO:0000256" key="6">
    <source>
        <dbReference type="HAMAP-Rule" id="MF_00073"/>
    </source>
</evidence>
<dbReference type="InterPro" id="IPR006027">
    <property type="entry name" value="NusB_RsmB_TIM44"/>
</dbReference>
<evidence type="ECO:0000256" key="7">
    <source>
        <dbReference type="SAM" id="MobiDB-lite"/>
    </source>
</evidence>
<reference evidence="9 10" key="1">
    <citation type="submission" date="2018-06" db="EMBL/GenBank/DDBJ databases">
        <authorList>
            <consortium name="Pathogen Informatics"/>
            <person name="Doyle S."/>
        </authorList>
    </citation>
    <scope>NUCLEOTIDE SEQUENCE [LARGE SCALE GENOMIC DNA]</scope>
    <source>
        <strain evidence="9 10">NCTC10254</strain>
    </source>
</reference>
<feature type="region of interest" description="Disordered" evidence="7">
    <location>
        <begin position="190"/>
        <end position="312"/>
    </location>
</feature>
<comment type="caution">
    <text evidence="9">The sequence shown here is derived from an EMBL/GenBank/DDBJ whole genome shotgun (WGS) entry which is preliminary data.</text>
</comment>
<organism evidence="9 10">
    <name type="scientific">Corynebacterium matruchotii</name>
    <dbReference type="NCBI Taxonomy" id="43768"/>
    <lineage>
        <taxon>Bacteria</taxon>
        <taxon>Bacillati</taxon>
        <taxon>Actinomycetota</taxon>
        <taxon>Actinomycetes</taxon>
        <taxon>Mycobacteriales</taxon>
        <taxon>Corynebacteriaceae</taxon>
        <taxon>Corynebacterium</taxon>
    </lineage>
</organism>
<evidence type="ECO:0000256" key="3">
    <source>
        <dbReference type="ARBA" id="ARBA00022884"/>
    </source>
</evidence>
<dbReference type="AlphaFoldDB" id="A0A8B4H8P6"/>
<sequence>MSDSGNPAEHPAAKASGKNYRRHGARYRARRRAVDVLYEAEARDVDPVAIVEDRINLARVDITLVAPIAAYTSEIIAGVAEELNRIDDVIAEYLAENWELSRISAVDRAILRVAVWEMIFNPDVPVKTALSEAVELASQYSGASAPAYINAVLDSVVKNIDDLRRLPVGVSEVDDTDEVSFADALAQAGEEPDDAGADLGEHFDSDEWDESPKSPTAESAESDEPKPDNQPAKVAGPEEPAKAEAPDVSAEPTEAGQPDTLGESAAESADPDVSDEPGGESAQAVGGEGPGEVADASTEPTEPTGESTETTE</sequence>
<comment type="function">
    <text evidence="6">Involved in transcription antitermination. Required for transcription of ribosomal RNA (rRNA) genes. Binds specifically to the boxA antiterminator sequence of the ribosomal RNA (rrn) operons.</text>
</comment>
<dbReference type="SUPFAM" id="SSF48013">
    <property type="entry name" value="NusB-like"/>
    <property type="match status" value="1"/>
</dbReference>
<evidence type="ECO:0000259" key="8">
    <source>
        <dbReference type="Pfam" id="PF01029"/>
    </source>
</evidence>
<feature type="compositionally biased region" description="Low complexity" evidence="7">
    <location>
        <begin position="297"/>
        <end position="312"/>
    </location>
</feature>
<evidence type="ECO:0000313" key="9">
    <source>
        <dbReference type="EMBL" id="SPW30655.1"/>
    </source>
</evidence>